<sequence length="273" mass="28557">MSSQTVSASTQRAPHAHYKISDLGWGVSEARLIPKYTSKEESNPNISEIAGTNIAACPLSVSPQIRGHFTFTPCRSSIVDQSSTRLAALPALSPSAQQSSRGQGQRIHQENSRGAWGQTWPPQSASQASPAASRAPSPPPSSGGSPPTPAASTSAASRATPPTCPPRCSTPRTSPSSPAPRPPTPPPCAPSCAAATSSSAATRSPRPRSSRRSWSAGSSCWPTCAPRKACGASCRATSRTTTRGWSTGSCWSRSRRSGSRSTWTRRKESRGCM</sequence>
<dbReference type="HOGENOM" id="CLU_1019666_0_0_1"/>
<evidence type="ECO:0000313" key="2">
    <source>
        <dbReference type="EMBL" id="EKG12636.1"/>
    </source>
</evidence>
<evidence type="ECO:0000313" key="3">
    <source>
        <dbReference type="Proteomes" id="UP000007129"/>
    </source>
</evidence>
<organism evidence="2 3">
    <name type="scientific">Macrophomina phaseolina (strain MS6)</name>
    <name type="common">Charcoal rot fungus</name>
    <dbReference type="NCBI Taxonomy" id="1126212"/>
    <lineage>
        <taxon>Eukaryota</taxon>
        <taxon>Fungi</taxon>
        <taxon>Dikarya</taxon>
        <taxon>Ascomycota</taxon>
        <taxon>Pezizomycotina</taxon>
        <taxon>Dothideomycetes</taxon>
        <taxon>Dothideomycetes incertae sedis</taxon>
        <taxon>Botryosphaeriales</taxon>
        <taxon>Botryosphaeriaceae</taxon>
        <taxon>Macrophomina</taxon>
    </lineage>
</organism>
<comment type="caution">
    <text evidence="2">The sequence shown here is derived from an EMBL/GenBank/DDBJ whole genome shotgun (WGS) entry which is preliminary data.</text>
</comment>
<feature type="compositionally biased region" description="Low complexity" evidence="1">
    <location>
        <begin position="190"/>
        <end position="204"/>
    </location>
</feature>
<dbReference type="Proteomes" id="UP000007129">
    <property type="component" value="Unassembled WGS sequence"/>
</dbReference>
<feature type="compositionally biased region" description="Basic residues" evidence="1">
    <location>
        <begin position="253"/>
        <end position="264"/>
    </location>
</feature>
<dbReference type="EMBL" id="AHHD01000445">
    <property type="protein sequence ID" value="EKG12636.1"/>
    <property type="molecule type" value="Genomic_DNA"/>
</dbReference>
<feature type="compositionally biased region" description="Low complexity" evidence="1">
    <location>
        <begin position="119"/>
        <end position="135"/>
    </location>
</feature>
<name>K2QRY8_MACPH</name>
<dbReference type="VEuPathDB" id="FungiDB:MPH_10225"/>
<feature type="compositionally biased region" description="Pro residues" evidence="1">
    <location>
        <begin position="177"/>
        <end position="189"/>
    </location>
</feature>
<evidence type="ECO:0000256" key="1">
    <source>
        <dbReference type="SAM" id="MobiDB-lite"/>
    </source>
</evidence>
<feature type="compositionally biased region" description="Low complexity" evidence="1">
    <location>
        <begin position="150"/>
        <end position="176"/>
    </location>
</feature>
<feature type="region of interest" description="Disordered" evidence="1">
    <location>
        <begin position="91"/>
        <end position="221"/>
    </location>
</feature>
<dbReference type="PRINTS" id="PR01217">
    <property type="entry name" value="PRICHEXTENSN"/>
</dbReference>
<feature type="compositionally biased region" description="Low complexity" evidence="1">
    <location>
        <begin position="91"/>
        <end position="106"/>
    </location>
</feature>
<proteinExistence type="predicted"/>
<protein>
    <submittedName>
        <fullName evidence="2">Uncharacterized protein</fullName>
    </submittedName>
</protein>
<accession>K2QRY8</accession>
<gene>
    <name evidence="2" type="ORF">MPH_10225</name>
</gene>
<feature type="region of interest" description="Disordered" evidence="1">
    <location>
        <begin position="239"/>
        <end position="273"/>
    </location>
</feature>
<feature type="compositionally biased region" description="Low complexity" evidence="1">
    <location>
        <begin position="239"/>
        <end position="252"/>
    </location>
</feature>
<reference evidence="2 3" key="1">
    <citation type="journal article" date="2012" name="BMC Genomics">
        <title>Tools to kill: Genome of one of the most destructive plant pathogenic fungi Macrophomina phaseolina.</title>
        <authorList>
            <person name="Islam M.S."/>
            <person name="Haque M.S."/>
            <person name="Islam M.M."/>
            <person name="Emdad E.M."/>
            <person name="Halim A."/>
            <person name="Hossen Q.M.M."/>
            <person name="Hossain M.Z."/>
            <person name="Ahmed B."/>
            <person name="Rahim S."/>
            <person name="Rahman M.S."/>
            <person name="Alam M.M."/>
            <person name="Hou S."/>
            <person name="Wan X."/>
            <person name="Saito J.A."/>
            <person name="Alam M."/>
        </authorList>
    </citation>
    <scope>NUCLEOTIDE SEQUENCE [LARGE SCALE GENOMIC DNA]</scope>
    <source>
        <strain evidence="2 3">MS6</strain>
    </source>
</reference>
<dbReference type="AlphaFoldDB" id="K2QRY8"/>
<dbReference type="InParanoid" id="K2QRY8"/>
<feature type="compositionally biased region" description="Pro residues" evidence="1">
    <location>
        <begin position="136"/>
        <end position="149"/>
    </location>
</feature>